<dbReference type="Proteomes" id="UP001199525">
    <property type="component" value="Unassembled WGS sequence"/>
</dbReference>
<dbReference type="CDD" id="cd10001">
    <property type="entry name" value="HDAC_classII_APAH"/>
    <property type="match status" value="1"/>
</dbReference>
<keyword evidence="8" id="KW-1185">Reference proteome</keyword>
<evidence type="ECO:0000259" key="6">
    <source>
        <dbReference type="Pfam" id="PF00850"/>
    </source>
</evidence>
<dbReference type="Gene3D" id="3.40.800.20">
    <property type="entry name" value="Histone deacetylase domain"/>
    <property type="match status" value="1"/>
</dbReference>
<dbReference type="InterPro" id="IPR023696">
    <property type="entry name" value="Ureohydrolase_dom_sf"/>
</dbReference>
<evidence type="ECO:0000256" key="5">
    <source>
        <dbReference type="ARBA" id="ARBA00022833"/>
    </source>
</evidence>
<dbReference type="InterPro" id="IPR023801">
    <property type="entry name" value="His_deacetylse_dom"/>
</dbReference>
<protein>
    <submittedName>
        <fullName evidence="7">Histone deacetylase family protein</fullName>
    </submittedName>
</protein>
<dbReference type="SUPFAM" id="SSF52768">
    <property type="entry name" value="Arginase/deacetylase"/>
    <property type="match status" value="1"/>
</dbReference>
<evidence type="ECO:0000313" key="8">
    <source>
        <dbReference type="Proteomes" id="UP001199525"/>
    </source>
</evidence>
<dbReference type="InterPro" id="IPR000286">
    <property type="entry name" value="HDACs"/>
</dbReference>
<feature type="domain" description="Histone deacetylase" evidence="6">
    <location>
        <begin position="24"/>
        <end position="304"/>
    </location>
</feature>
<dbReference type="RefSeq" id="WP_229489347.1">
    <property type="nucleotide sequence ID" value="NZ_JAIVFQ010000084.1"/>
</dbReference>
<name>A0ABS8II72_9NOSO</name>
<keyword evidence="5" id="KW-0862">Zinc</keyword>
<dbReference type="Pfam" id="PF00850">
    <property type="entry name" value="Hist_deacetyl"/>
    <property type="match status" value="1"/>
</dbReference>
<gene>
    <name evidence="7" type="ORF">LC586_31550</name>
</gene>
<evidence type="ECO:0000256" key="1">
    <source>
        <dbReference type="ARBA" id="ARBA00001947"/>
    </source>
</evidence>
<accession>A0ABS8II72</accession>
<reference evidence="7 8" key="1">
    <citation type="journal article" date="2021" name="Microorganisms">
        <title>Genome Evolution of Filamentous Cyanobacterium Nostoc Species: From Facultative Symbiosis to Free Living.</title>
        <authorList>
            <person name="Huo D."/>
            <person name="Li H."/>
            <person name="Cai F."/>
            <person name="Guo X."/>
            <person name="Qiao Z."/>
            <person name="Wang W."/>
            <person name="Yu G."/>
            <person name="Li R."/>
        </authorList>
    </citation>
    <scope>NUCLEOTIDE SEQUENCE [LARGE SCALE GENOMIC DNA]</scope>
    <source>
        <strain evidence="7 8">CHAB 5714</strain>
    </source>
</reference>
<evidence type="ECO:0000256" key="3">
    <source>
        <dbReference type="ARBA" id="ARBA00022723"/>
    </source>
</evidence>
<dbReference type="PANTHER" id="PTHR10625">
    <property type="entry name" value="HISTONE DEACETYLASE HDAC1-RELATED"/>
    <property type="match status" value="1"/>
</dbReference>
<evidence type="ECO:0000256" key="2">
    <source>
        <dbReference type="ARBA" id="ARBA00005947"/>
    </source>
</evidence>
<keyword evidence="4" id="KW-0378">Hydrolase</keyword>
<comment type="similarity">
    <text evidence="2">Belongs to the histone deacetylase family.</text>
</comment>
<evidence type="ECO:0000256" key="4">
    <source>
        <dbReference type="ARBA" id="ARBA00022801"/>
    </source>
</evidence>
<dbReference type="InterPro" id="IPR037138">
    <property type="entry name" value="His_deacetylse_dom_sf"/>
</dbReference>
<keyword evidence="3" id="KW-0479">Metal-binding</keyword>
<proteinExistence type="inferred from homology"/>
<dbReference type="PANTHER" id="PTHR10625:SF17">
    <property type="entry name" value="HISTONE DEACETYLASE 8"/>
    <property type="match status" value="1"/>
</dbReference>
<comment type="caution">
    <text evidence="7">The sequence shown here is derived from an EMBL/GenBank/DDBJ whole genome shotgun (WGS) entry which is preliminary data.</text>
</comment>
<dbReference type="EMBL" id="JAIVFQ010000084">
    <property type="protein sequence ID" value="MCC5603589.1"/>
    <property type="molecule type" value="Genomic_DNA"/>
</dbReference>
<dbReference type="PRINTS" id="PR01270">
    <property type="entry name" value="HDASUPER"/>
</dbReference>
<organism evidence="7 8">
    <name type="scientific">Nostoc favosum CHAB5714</name>
    <dbReference type="NCBI Taxonomy" id="2780399"/>
    <lineage>
        <taxon>Bacteria</taxon>
        <taxon>Bacillati</taxon>
        <taxon>Cyanobacteriota</taxon>
        <taxon>Cyanophyceae</taxon>
        <taxon>Nostocales</taxon>
        <taxon>Nostocaceae</taxon>
        <taxon>Nostoc</taxon>
        <taxon>Nostoc favosum</taxon>
    </lineage>
</organism>
<comment type="cofactor">
    <cofactor evidence="1">
        <name>Zn(2+)</name>
        <dbReference type="ChEBI" id="CHEBI:29105"/>
    </cofactor>
</comment>
<evidence type="ECO:0000313" key="7">
    <source>
        <dbReference type="EMBL" id="MCC5603589.1"/>
    </source>
</evidence>
<sequence>MGLLEAGCEIEFAPPPELCISILRQSILAVHDTKYIDYLRVAWSHWSQNQNASTEIFPNISPNRHMVNFNENPVALAGWYIADCAAPIGQFTWENSLGSVSAVIVATSRIKAGELVVYALCRPSGHHACRDMAMGMCFLNNSAIAAVELRKQFDRVAIIDIDMHHGNGTQQIFYQRGDILTISIHGDSRDFYPFYSGFENEYGSGDGEGYNLNIPLPKGSNEAFYLKALEKSASRVLSFKAEALVVATGFDTFKSDPLGCFALESNSYYKIGRMIRSLNLPTLFVQEGGYFVEALRENARQLVKGFENV</sequence>